<keyword evidence="6" id="KW-0963">Cytoplasm</keyword>
<evidence type="ECO:0000256" key="21">
    <source>
        <dbReference type="ARBA" id="ARBA00043210"/>
    </source>
</evidence>
<evidence type="ECO:0000256" key="3">
    <source>
        <dbReference type="ARBA" id="ARBA00004632"/>
    </source>
</evidence>
<gene>
    <name evidence="28" type="ORF">S01H4_29697</name>
</gene>
<evidence type="ECO:0000256" key="6">
    <source>
        <dbReference type="ARBA" id="ARBA00022490"/>
    </source>
</evidence>
<dbReference type="GO" id="GO:0006915">
    <property type="term" value="P:apoptotic process"/>
    <property type="evidence" value="ECO:0007669"/>
    <property type="project" value="UniProtKB-KW"/>
</dbReference>
<comment type="catalytic activity">
    <reaction evidence="26">
        <text>tetradecanoyl-CoA + H2O = tetradecanoate + CoA + H(+)</text>
        <dbReference type="Rhea" id="RHEA:40119"/>
        <dbReference type="ChEBI" id="CHEBI:15377"/>
        <dbReference type="ChEBI" id="CHEBI:15378"/>
        <dbReference type="ChEBI" id="CHEBI:30807"/>
        <dbReference type="ChEBI" id="CHEBI:57287"/>
        <dbReference type="ChEBI" id="CHEBI:57385"/>
    </reaction>
    <physiologicalReaction direction="left-to-right" evidence="26">
        <dbReference type="Rhea" id="RHEA:40120"/>
    </physiologicalReaction>
</comment>
<dbReference type="EC" id="3.1.2.2" evidence="19"/>
<reference evidence="28" key="1">
    <citation type="journal article" date="2014" name="Front. Microbiol.">
        <title>High frequency of phylogenetically diverse reductive dehalogenase-homologous genes in deep subseafloor sedimentary metagenomes.</title>
        <authorList>
            <person name="Kawai M."/>
            <person name="Futagami T."/>
            <person name="Toyoda A."/>
            <person name="Takaki Y."/>
            <person name="Nishi S."/>
            <person name="Hori S."/>
            <person name="Arai W."/>
            <person name="Tsubouchi T."/>
            <person name="Morono Y."/>
            <person name="Uchiyama I."/>
            <person name="Ito T."/>
            <person name="Fujiyama A."/>
            <person name="Inagaki F."/>
            <person name="Takami H."/>
        </authorList>
    </citation>
    <scope>NUCLEOTIDE SEQUENCE</scope>
    <source>
        <strain evidence="28">Expedition CK06-06</strain>
    </source>
</reference>
<keyword evidence="7" id="KW-0053">Apoptosis</keyword>
<proteinExistence type="inferred from homology"/>
<dbReference type="AlphaFoldDB" id="X1BM91"/>
<dbReference type="Gene3D" id="3.10.129.10">
    <property type="entry name" value="Hotdog Thioesterase"/>
    <property type="match status" value="1"/>
</dbReference>
<comment type="catalytic activity">
    <reaction evidence="17">
        <text>(9Z)-octadecenoyl-CoA + H2O = (9Z)-octadecenoate + CoA + H(+)</text>
        <dbReference type="Rhea" id="RHEA:40139"/>
        <dbReference type="ChEBI" id="CHEBI:15377"/>
        <dbReference type="ChEBI" id="CHEBI:15378"/>
        <dbReference type="ChEBI" id="CHEBI:30823"/>
        <dbReference type="ChEBI" id="CHEBI:57287"/>
        <dbReference type="ChEBI" id="CHEBI:57387"/>
    </reaction>
    <physiologicalReaction direction="left-to-right" evidence="17">
        <dbReference type="Rhea" id="RHEA:40140"/>
    </physiologicalReaction>
</comment>
<evidence type="ECO:0000256" key="23">
    <source>
        <dbReference type="ARBA" id="ARBA00047734"/>
    </source>
</evidence>
<evidence type="ECO:0000256" key="25">
    <source>
        <dbReference type="ARBA" id="ARBA00048074"/>
    </source>
</evidence>
<evidence type="ECO:0000256" key="14">
    <source>
        <dbReference type="ARBA" id="ARBA00023136"/>
    </source>
</evidence>
<dbReference type="CDD" id="cd03443">
    <property type="entry name" value="PaaI_thioesterase"/>
    <property type="match status" value="1"/>
</dbReference>
<dbReference type="InterPro" id="IPR006683">
    <property type="entry name" value="Thioestr_dom"/>
</dbReference>
<evidence type="ECO:0000313" key="28">
    <source>
        <dbReference type="EMBL" id="GAG82302.1"/>
    </source>
</evidence>
<keyword evidence="9" id="KW-0378">Hydrolase</keyword>
<comment type="caution">
    <text evidence="28">The sequence shown here is derived from an EMBL/GenBank/DDBJ whole genome shotgun (WGS) entry which is preliminary data.</text>
</comment>
<comment type="subcellular location">
    <subcellularLocation>
        <location evidence="3">Cell projection</location>
        <location evidence="3">Ruffle membrane</location>
    </subcellularLocation>
    <subcellularLocation>
        <location evidence="1">Cytoplasm</location>
    </subcellularLocation>
    <subcellularLocation>
        <location evidence="4">Mitochondrion inner membrane</location>
        <topology evidence="4">Peripheral membrane protein</topology>
    </subcellularLocation>
    <subcellularLocation>
        <location evidence="2">Mitochondrion intermembrane space</location>
    </subcellularLocation>
</comment>
<keyword evidence="12" id="KW-0443">Lipid metabolism</keyword>
<evidence type="ECO:0000256" key="19">
    <source>
        <dbReference type="ARBA" id="ARBA00038848"/>
    </source>
</evidence>
<dbReference type="EMBL" id="BART01015269">
    <property type="protein sequence ID" value="GAG82302.1"/>
    <property type="molecule type" value="Genomic_DNA"/>
</dbReference>
<evidence type="ECO:0000256" key="16">
    <source>
        <dbReference type="ARBA" id="ARBA00035852"/>
    </source>
</evidence>
<comment type="catalytic activity">
    <reaction evidence="25">
        <text>dodecanoyl-CoA + H2O = dodecanoate + CoA + H(+)</text>
        <dbReference type="Rhea" id="RHEA:30135"/>
        <dbReference type="ChEBI" id="CHEBI:15377"/>
        <dbReference type="ChEBI" id="CHEBI:15378"/>
        <dbReference type="ChEBI" id="CHEBI:18262"/>
        <dbReference type="ChEBI" id="CHEBI:57287"/>
        <dbReference type="ChEBI" id="CHEBI:57375"/>
    </reaction>
    <physiologicalReaction direction="left-to-right" evidence="25">
        <dbReference type="Rhea" id="RHEA:30136"/>
    </physiologicalReaction>
</comment>
<evidence type="ECO:0000256" key="15">
    <source>
        <dbReference type="ARBA" id="ARBA00023273"/>
    </source>
</evidence>
<protein>
    <recommendedName>
        <fullName evidence="20">Acyl-coenzyme A thioesterase THEM4</fullName>
        <ecNumber evidence="19">3.1.2.2</ecNumber>
    </recommendedName>
    <alternativeName>
        <fullName evidence="21">Thioesterase superfamily member 4</fullName>
    </alternativeName>
</protein>
<evidence type="ECO:0000256" key="17">
    <source>
        <dbReference type="ARBA" id="ARBA00037002"/>
    </source>
</evidence>
<accession>X1BM91</accession>
<keyword evidence="8" id="KW-0999">Mitochondrion inner membrane</keyword>
<feature type="non-terminal residue" evidence="28">
    <location>
        <position position="1"/>
    </location>
</feature>
<name>X1BM91_9ZZZZ</name>
<evidence type="ECO:0000256" key="20">
    <source>
        <dbReference type="ARBA" id="ARBA00040123"/>
    </source>
</evidence>
<organism evidence="28">
    <name type="scientific">marine sediment metagenome</name>
    <dbReference type="NCBI Taxonomy" id="412755"/>
    <lineage>
        <taxon>unclassified sequences</taxon>
        <taxon>metagenomes</taxon>
        <taxon>ecological metagenomes</taxon>
    </lineage>
</organism>
<comment type="catalytic activity">
    <reaction evidence="22">
        <text>octanoyl-CoA + H2O = octanoate + CoA + H(+)</text>
        <dbReference type="Rhea" id="RHEA:30143"/>
        <dbReference type="ChEBI" id="CHEBI:15377"/>
        <dbReference type="ChEBI" id="CHEBI:15378"/>
        <dbReference type="ChEBI" id="CHEBI:25646"/>
        <dbReference type="ChEBI" id="CHEBI:57287"/>
        <dbReference type="ChEBI" id="CHEBI:57386"/>
    </reaction>
    <physiologicalReaction direction="left-to-right" evidence="22">
        <dbReference type="Rhea" id="RHEA:30144"/>
    </physiologicalReaction>
</comment>
<evidence type="ECO:0000256" key="9">
    <source>
        <dbReference type="ARBA" id="ARBA00022801"/>
    </source>
</evidence>
<dbReference type="GO" id="GO:0005758">
    <property type="term" value="C:mitochondrial intermembrane space"/>
    <property type="evidence" value="ECO:0007669"/>
    <property type="project" value="UniProtKB-SubCell"/>
</dbReference>
<evidence type="ECO:0000256" key="12">
    <source>
        <dbReference type="ARBA" id="ARBA00023098"/>
    </source>
</evidence>
<evidence type="ECO:0000256" key="2">
    <source>
        <dbReference type="ARBA" id="ARBA00004569"/>
    </source>
</evidence>
<keyword evidence="14" id="KW-0472">Membrane</keyword>
<evidence type="ECO:0000256" key="8">
    <source>
        <dbReference type="ARBA" id="ARBA00022792"/>
    </source>
</evidence>
<dbReference type="GO" id="GO:0032587">
    <property type="term" value="C:ruffle membrane"/>
    <property type="evidence" value="ECO:0007669"/>
    <property type="project" value="UniProtKB-SubCell"/>
</dbReference>
<comment type="catalytic activity">
    <reaction evidence="16">
        <text>(5Z,8Z,11Z,14Z)-eicosatetraenoyl-CoA + H2O = (5Z,8Z,11Z,14Z)-eicosatetraenoate + CoA + H(+)</text>
        <dbReference type="Rhea" id="RHEA:40151"/>
        <dbReference type="ChEBI" id="CHEBI:15377"/>
        <dbReference type="ChEBI" id="CHEBI:15378"/>
        <dbReference type="ChEBI" id="CHEBI:32395"/>
        <dbReference type="ChEBI" id="CHEBI:57287"/>
        <dbReference type="ChEBI" id="CHEBI:57368"/>
    </reaction>
    <physiologicalReaction direction="left-to-right" evidence="16">
        <dbReference type="Rhea" id="RHEA:40152"/>
    </physiologicalReaction>
</comment>
<feature type="domain" description="Thioesterase" evidence="27">
    <location>
        <begin position="25"/>
        <end position="80"/>
    </location>
</feature>
<evidence type="ECO:0000256" key="1">
    <source>
        <dbReference type="ARBA" id="ARBA00004496"/>
    </source>
</evidence>
<comment type="catalytic activity">
    <reaction evidence="23">
        <text>hexadecanoyl-CoA + H2O = hexadecanoate + CoA + H(+)</text>
        <dbReference type="Rhea" id="RHEA:16645"/>
        <dbReference type="ChEBI" id="CHEBI:7896"/>
        <dbReference type="ChEBI" id="CHEBI:15377"/>
        <dbReference type="ChEBI" id="CHEBI:15378"/>
        <dbReference type="ChEBI" id="CHEBI:57287"/>
        <dbReference type="ChEBI" id="CHEBI:57379"/>
        <dbReference type="EC" id="3.1.2.2"/>
    </reaction>
    <physiologicalReaction direction="left-to-right" evidence="23">
        <dbReference type="Rhea" id="RHEA:16646"/>
    </physiologicalReaction>
</comment>
<dbReference type="PANTHER" id="PTHR12418">
    <property type="entry name" value="ACYL-COENZYME A THIOESTERASE THEM4"/>
    <property type="match status" value="1"/>
</dbReference>
<dbReference type="InterPro" id="IPR029069">
    <property type="entry name" value="HotDog_dom_sf"/>
</dbReference>
<keyword evidence="15" id="KW-0966">Cell projection</keyword>
<dbReference type="InterPro" id="IPR052365">
    <property type="entry name" value="THEM4/THEM5_acyl-CoA_thioest"/>
</dbReference>
<comment type="catalytic activity">
    <reaction evidence="24">
        <text>decanoyl-CoA + H2O = decanoate + CoA + H(+)</text>
        <dbReference type="Rhea" id="RHEA:40059"/>
        <dbReference type="ChEBI" id="CHEBI:15377"/>
        <dbReference type="ChEBI" id="CHEBI:15378"/>
        <dbReference type="ChEBI" id="CHEBI:27689"/>
        <dbReference type="ChEBI" id="CHEBI:57287"/>
        <dbReference type="ChEBI" id="CHEBI:61430"/>
    </reaction>
    <physiologicalReaction direction="left-to-right" evidence="24">
        <dbReference type="Rhea" id="RHEA:40060"/>
    </physiologicalReaction>
</comment>
<evidence type="ECO:0000256" key="24">
    <source>
        <dbReference type="ARBA" id="ARBA00047969"/>
    </source>
</evidence>
<sequence>QFYRFGDAVCSDITLGKYHEGWENMAHGGIITALLDEVMSWTIMYFKKGFFVTRKMRIKYIRPVLIGKPLTVRGRMVDQSEPPKITARAEIRDNEGALLVRSIGEFVIVPKEKFSIVPEGSKEEMLSLFEKFE</sequence>
<evidence type="ECO:0000259" key="27">
    <source>
        <dbReference type="Pfam" id="PF03061"/>
    </source>
</evidence>
<comment type="similarity">
    <text evidence="18">Belongs to the THEM4/THEM5 thioesterase family.</text>
</comment>
<evidence type="ECO:0000256" key="7">
    <source>
        <dbReference type="ARBA" id="ARBA00022703"/>
    </source>
</evidence>
<dbReference type="Pfam" id="PF03061">
    <property type="entry name" value="4HBT"/>
    <property type="match status" value="1"/>
</dbReference>
<keyword evidence="13" id="KW-0496">Mitochondrion</keyword>
<keyword evidence="5" id="KW-1003">Cell membrane</keyword>
<evidence type="ECO:0000256" key="5">
    <source>
        <dbReference type="ARBA" id="ARBA00022475"/>
    </source>
</evidence>
<evidence type="ECO:0000256" key="22">
    <source>
        <dbReference type="ARBA" id="ARBA00047588"/>
    </source>
</evidence>
<evidence type="ECO:0000256" key="13">
    <source>
        <dbReference type="ARBA" id="ARBA00023128"/>
    </source>
</evidence>
<keyword evidence="11" id="KW-0809">Transit peptide</keyword>
<keyword evidence="10" id="KW-0276">Fatty acid metabolism</keyword>
<dbReference type="PANTHER" id="PTHR12418:SF19">
    <property type="entry name" value="ACYL-COENZYME A THIOESTERASE THEM4"/>
    <property type="match status" value="1"/>
</dbReference>
<dbReference type="GO" id="GO:0006631">
    <property type="term" value="P:fatty acid metabolic process"/>
    <property type="evidence" value="ECO:0007669"/>
    <property type="project" value="UniProtKB-KW"/>
</dbReference>
<evidence type="ECO:0000256" key="4">
    <source>
        <dbReference type="ARBA" id="ARBA00004637"/>
    </source>
</evidence>
<evidence type="ECO:0000256" key="18">
    <source>
        <dbReference type="ARBA" id="ARBA00038456"/>
    </source>
</evidence>
<dbReference type="GO" id="GO:0016787">
    <property type="term" value="F:hydrolase activity"/>
    <property type="evidence" value="ECO:0007669"/>
    <property type="project" value="UniProtKB-KW"/>
</dbReference>
<dbReference type="GO" id="GO:0005743">
    <property type="term" value="C:mitochondrial inner membrane"/>
    <property type="evidence" value="ECO:0007669"/>
    <property type="project" value="UniProtKB-SubCell"/>
</dbReference>
<evidence type="ECO:0000256" key="11">
    <source>
        <dbReference type="ARBA" id="ARBA00022946"/>
    </source>
</evidence>
<dbReference type="SUPFAM" id="SSF54637">
    <property type="entry name" value="Thioesterase/thiol ester dehydrase-isomerase"/>
    <property type="match status" value="1"/>
</dbReference>
<evidence type="ECO:0000256" key="10">
    <source>
        <dbReference type="ARBA" id="ARBA00022832"/>
    </source>
</evidence>
<evidence type="ECO:0000256" key="26">
    <source>
        <dbReference type="ARBA" id="ARBA00048180"/>
    </source>
</evidence>